<protein>
    <submittedName>
        <fullName evidence="2">Uncharacterized protein</fullName>
    </submittedName>
</protein>
<gene>
    <name evidence="2" type="ORF">B5807_09804</name>
</gene>
<evidence type="ECO:0000313" key="2">
    <source>
        <dbReference type="EMBL" id="OSS47244.1"/>
    </source>
</evidence>
<accession>A0A1Y2LTK5</accession>
<organism evidence="2 3">
    <name type="scientific">Epicoccum nigrum</name>
    <name type="common">Soil fungus</name>
    <name type="synonym">Epicoccum purpurascens</name>
    <dbReference type="NCBI Taxonomy" id="105696"/>
    <lineage>
        <taxon>Eukaryota</taxon>
        <taxon>Fungi</taxon>
        <taxon>Dikarya</taxon>
        <taxon>Ascomycota</taxon>
        <taxon>Pezizomycotina</taxon>
        <taxon>Dothideomycetes</taxon>
        <taxon>Pleosporomycetidae</taxon>
        <taxon>Pleosporales</taxon>
        <taxon>Pleosporineae</taxon>
        <taxon>Didymellaceae</taxon>
        <taxon>Epicoccum</taxon>
    </lineage>
</organism>
<keyword evidence="3" id="KW-1185">Reference proteome</keyword>
<keyword evidence="1" id="KW-1133">Transmembrane helix</keyword>
<keyword evidence="1" id="KW-0812">Transmembrane</keyword>
<proteinExistence type="predicted"/>
<reference evidence="2 3" key="1">
    <citation type="journal article" date="2017" name="Genome Announc.">
        <title>Genome sequence of the saprophytic ascomycete Epicoccum nigrum ICMP 19927 strain isolated from New Zealand.</title>
        <authorList>
            <person name="Fokin M."/>
            <person name="Fleetwood D."/>
            <person name="Weir B.S."/>
            <person name="Villas-Boas S.G."/>
        </authorList>
    </citation>
    <scope>NUCLEOTIDE SEQUENCE [LARGE SCALE GENOMIC DNA]</scope>
    <source>
        <strain evidence="2 3">ICMP 19927</strain>
    </source>
</reference>
<dbReference type="EMBL" id="KZ107849">
    <property type="protein sequence ID" value="OSS47244.1"/>
    <property type="molecule type" value="Genomic_DNA"/>
</dbReference>
<keyword evidence="1" id="KW-0472">Membrane</keyword>
<sequence>MPGESWACDFLLCGFGFVVCVGRDYILVQTLSYLFTSRRIAFLTPLDPSESFFTILLSVCDLTPLALLPSVQFVNSSLRALQKQSLERHLLRPRPLADLR</sequence>
<dbReference type="InParanoid" id="A0A1Y2LTK5"/>
<feature type="transmembrane region" description="Helical" evidence="1">
    <location>
        <begin position="52"/>
        <end position="74"/>
    </location>
</feature>
<dbReference type="Proteomes" id="UP000193240">
    <property type="component" value="Unassembled WGS sequence"/>
</dbReference>
<evidence type="ECO:0000256" key="1">
    <source>
        <dbReference type="SAM" id="Phobius"/>
    </source>
</evidence>
<dbReference type="AlphaFoldDB" id="A0A1Y2LTK5"/>
<name>A0A1Y2LTK5_EPING</name>
<evidence type="ECO:0000313" key="3">
    <source>
        <dbReference type="Proteomes" id="UP000193240"/>
    </source>
</evidence>